<sequence length="960" mass="110282">MEYDHTSDLHQDFLNLLENSEDFNVKFEIGKEPNIKEFEAHSLILSTRSTYFQKIFSKYWNWNEEKEVPVFKKPNISPLTFEILLKYIYTGTLSVDDEASFADIIVAADEFELQTLVQQLEKHLIQNESAWQLPKDFIKICQHKQFPNLGKYALDLACRNPKLIFESKNFLQMEQDILIQLLKCDDLELKEFEIWEHLIRWGIANTNSTTIDDDLTKWTPMDFNNLENILHNCIPHIRFFHMSPNDYAKVRGQFKSILPSGLDAEVIQYFLNLNANPSFNVLKPRVSDYPFDSKIVNAKDAALISTKPILSKASSKDGAIMWSKRKGPCFSKDLCIYDGSSSESSYNNLFDFSELLDNPNDYDVKFKVGKMPNVKEFEAHSIILRARSNNFLKALSNHSTKRKDIIIFRKPNISPLVFEILLRYIYTGVLSIKNDSINLVDIIIAAEDLGLLRVCQQLEPFLLLNETAWNSPKDFLKICKHNGFPDLVKYSLESICKDPQIIFESREFLRMEESTLIQLLKCDDLKLEEVEIWKYLVKWGIANIDPILNKNLKGWSSMDFINLEKTLRNCIPHIRFYQMLPDDYMRIKAQFKNIIPNSLDNEIIQYFLNPNSSQSFKGLPLRTSSYSFDSNIIHTKDAALIASWVDGKQENPYPILCGISRGPCFGLKDLCISNVPSREGTSHGSIVDLLENPNGFNVKVKVGDVPNVKEFRAHSIILCARTNNFYKAFSAHSARYEDGVITFMKPSISPLVFEIILKYIYTGLLTVDNNTSLVDIIIAADDFGLPKLFQQLETHLLHSASAWNFPKDLLTIRQHDRFPNLSEFALKSGPTVIVIKVRNSGECIGGYNPLEWFSVDTDDERSHLLSPSFSLYSTTNSFIFSLTNRAIPILSRVSSEHEAIFCSNSKGPCFGLKDLCVTHSHKDIVGTSRQYSYEKKIINSETFEIEEYEVFQIFDKRSNS</sequence>
<dbReference type="EMBL" id="CAMKVN010000065">
    <property type="protein sequence ID" value="CAI2163018.1"/>
    <property type="molecule type" value="Genomic_DNA"/>
</dbReference>
<reference evidence="2" key="1">
    <citation type="submission" date="2022-08" db="EMBL/GenBank/DDBJ databases">
        <authorList>
            <person name="Kallberg Y."/>
            <person name="Tangrot J."/>
            <person name="Rosling A."/>
        </authorList>
    </citation>
    <scope>NUCLEOTIDE SEQUENCE</scope>
    <source>
        <strain evidence="2">Wild A</strain>
    </source>
</reference>
<feature type="domain" description="BTB" evidence="1">
    <location>
        <begin position="696"/>
        <end position="769"/>
    </location>
</feature>
<dbReference type="AlphaFoldDB" id="A0A9W4SBI5"/>
<dbReference type="Gene3D" id="3.30.710.10">
    <property type="entry name" value="Potassium Channel Kv1.1, Chain A"/>
    <property type="match status" value="3"/>
</dbReference>
<proteinExistence type="predicted"/>
<evidence type="ECO:0000313" key="3">
    <source>
        <dbReference type="Proteomes" id="UP001153678"/>
    </source>
</evidence>
<feature type="domain" description="BTB" evidence="1">
    <location>
        <begin position="23"/>
        <end position="97"/>
    </location>
</feature>
<gene>
    <name evidence="2" type="ORF">FWILDA_LOCUS856</name>
</gene>
<dbReference type="Pfam" id="PF07707">
    <property type="entry name" value="BACK"/>
    <property type="match status" value="2"/>
</dbReference>
<evidence type="ECO:0000259" key="1">
    <source>
        <dbReference type="PROSITE" id="PS50097"/>
    </source>
</evidence>
<dbReference type="Proteomes" id="UP001153678">
    <property type="component" value="Unassembled WGS sequence"/>
</dbReference>
<name>A0A9W4SBI5_9GLOM</name>
<dbReference type="OrthoDB" id="298084at2759"/>
<dbReference type="SMART" id="SM00875">
    <property type="entry name" value="BACK"/>
    <property type="match status" value="2"/>
</dbReference>
<dbReference type="InterPro" id="IPR011705">
    <property type="entry name" value="BACK"/>
</dbReference>
<protein>
    <submittedName>
        <fullName evidence="2">19587_t:CDS:1</fullName>
    </submittedName>
</protein>
<dbReference type="PANTHER" id="PTHR24410">
    <property type="entry name" value="HL07962P-RELATED"/>
    <property type="match status" value="1"/>
</dbReference>
<dbReference type="SUPFAM" id="SSF54695">
    <property type="entry name" value="POZ domain"/>
    <property type="match status" value="3"/>
</dbReference>
<dbReference type="Pfam" id="PF07534">
    <property type="entry name" value="TLD"/>
    <property type="match status" value="1"/>
</dbReference>
<comment type="caution">
    <text evidence="2">The sequence shown here is derived from an EMBL/GenBank/DDBJ whole genome shotgun (WGS) entry which is preliminary data.</text>
</comment>
<dbReference type="Gene3D" id="1.25.40.420">
    <property type="match status" value="2"/>
</dbReference>
<organism evidence="2 3">
    <name type="scientific">Funneliformis geosporum</name>
    <dbReference type="NCBI Taxonomy" id="1117311"/>
    <lineage>
        <taxon>Eukaryota</taxon>
        <taxon>Fungi</taxon>
        <taxon>Fungi incertae sedis</taxon>
        <taxon>Mucoromycota</taxon>
        <taxon>Glomeromycotina</taxon>
        <taxon>Glomeromycetes</taxon>
        <taxon>Glomerales</taxon>
        <taxon>Glomeraceae</taxon>
        <taxon>Funneliformis</taxon>
    </lineage>
</organism>
<evidence type="ECO:0000313" key="2">
    <source>
        <dbReference type="EMBL" id="CAI2163018.1"/>
    </source>
</evidence>
<dbReference type="SMART" id="SM00225">
    <property type="entry name" value="BTB"/>
    <property type="match status" value="3"/>
</dbReference>
<feature type="domain" description="BTB" evidence="1">
    <location>
        <begin position="362"/>
        <end position="434"/>
    </location>
</feature>
<dbReference type="PANTHER" id="PTHR24410:SF23">
    <property type="entry name" value="BTB DOMAIN-CONTAINING PROTEIN-RELATED"/>
    <property type="match status" value="1"/>
</dbReference>
<dbReference type="Pfam" id="PF00651">
    <property type="entry name" value="BTB"/>
    <property type="match status" value="3"/>
</dbReference>
<accession>A0A9W4SBI5</accession>
<dbReference type="InterPro" id="IPR006571">
    <property type="entry name" value="TLDc_dom"/>
</dbReference>
<dbReference type="PROSITE" id="PS50097">
    <property type="entry name" value="BTB"/>
    <property type="match status" value="3"/>
</dbReference>
<dbReference type="CDD" id="cd18186">
    <property type="entry name" value="BTB_POZ_ZBTB_KLHL-like"/>
    <property type="match status" value="3"/>
</dbReference>
<dbReference type="InterPro" id="IPR000210">
    <property type="entry name" value="BTB/POZ_dom"/>
</dbReference>
<keyword evidence="3" id="KW-1185">Reference proteome</keyword>
<dbReference type="InterPro" id="IPR011333">
    <property type="entry name" value="SKP1/BTB/POZ_sf"/>
</dbReference>
<dbReference type="InterPro" id="IPR051481">
    <property type="entry name" value="BTB-POZ/Galectin-3-binding"/>
</dbReference>